<sequence>MCGARPDSTLPLWQFHHQARPCGIRITILLFSPFLQSKRSDQAHIWIGRCIFEVRNF</sequence>
<protein>
    <submittedName>
        <fullName evidence="1">Uncharacterized protein</fullName>
    </submittedName>
</protein>
<reference evidence="1" key="1">
    <citation type="submission" date="2014-09" db="EMBL/GenBank/DDBJ databases">
        <authorList>
            <person name="Magalhaes I.L.F."/>
            <person name="Oliveira U."/>
            <person name="Santos F.R."/>
            <person name="Vidigal T.H.D.A."/>
            <person name="Brescovit A.D."/>
            <person name="Santos A.J."/>
        </authorList>
    </citation>
    <scope>NUCLEOTIDE SEQUENCE</scope>
    <source>
        <tissue evidence="1">Shoot tissue taken approximately 20 cm above the soil surface</tissue>
    </source>
</reference>
<proteinExistence type="predicted"/>
<evidence type="ECO:0000313" key="1">
    <source>
        <dbReference type="EMBL" id="JAD24734.1"/>
    </source>
</evidence>
<reference evidence="1" key="2">
    <citation type="journal article" date="2015" name="Data Brief">
        <title>Shoot transcriptome of the giant reed, Arundo donax.</title>
        <authorList>
            <person name="Barrero R.A."/>
            <person name="Guerrero F.D."/>
            <person name="Moolhuijzen P."/>
            <person name="Goolsby J.A."/>
            <person name="Tidwell J."/>
            <person name="Bellgard S.E."/>
            <person name="Bellgard M.I."/>
        </authorList>
    </citation>
    <scope>NUCLEOTIDE SEQUENCE</scope>
    <source>
        <tissue evidence="1">Shoot tissue taken approximately 20 cm above the soil surface</tissue>
    </source>
</reference>
<dbReference type="EMBL" id="GBRH01273161">
    <property type="protein sequence ID" value="JAD24734.1"/>
    <property type="molecule type" value="Transcribed_RNA"/>
</dbReference>
<dbReference type="AlphaFoldDB" id="A0A0A8YF04"/>
<accession>A0A0A8YF04</accession>
<name>A0A0A8YF04_ARUDO</name>
<organism evidence="1">
    <name type="scientific">Arundo donax</name>
    <name type="common">Giant reed</name>
    <name type="synonym">Donax arundinaceus</name>
    <dbReference type="NCBI Taxonomy" id="35708"/>
    <lineage>
        <taxon>Eukaryota</taxon>
        <taxon>Viridiplantae</taxon>
        <taxon>Streptophyta</taxon>
        <taxon>Embryophyta</taxon>
        <taxon>Tracheophyta</taxon>
        <taxon>Spermatophyta</taxon>
        <taxon>Magnoliopsida</taxon>
        <taxon>Liliopsida</taxon>
        <taxon>Poales</taxon>
        <taxon>Poaceae</taxon>
        <taxon>PACMAD clade</taxon>
        <taxon>Arundinoideae</taxon>
        <taxon>Arundineae</taxon>
        <taxon>Arundo</taxon>
    </lineage>
</organism>